<dbReference type="RefSeq" id="WP_190549410.1">
    <property type="nucleotide sequence ID" value="NZ_CAWPNO010000101.1"/>
</dbReference>
<gene>
    <name evidence="2" type="ORF">H6G24_30140</name>
</gene>
<dbReference type="PANTHER" id="PTHR45398:SF1">
    <property type="entry name" value="ENZYME, PUTATIVE (JCVI)-RELATED"/>
    <property type="match status" value="1"/>
</dbReference>
<keyword evidence="3" id="KW-1185">Reference proteome</keyword>
<protein>
    <recommendedName>
        <fullName evidence="1">Condensation domain-containing protein</fullName>
    </recommendedName>
</protein>
<accession>A0ABR8AI14</accession>
<dbReference type="SUPFAM" id="SSF52777">
    <property type="entry name" value="CoA-dependent acyltransferases"/>
    <property type="match status" value="1"/>
</dbReference>
<evidence type="ECO:0000259" key="1">
    <source>
        <dbReference type="Pfam" id="PF00668"/>
    </source>
</evidence>
<name>A0ABR8AI14_9CYAN</name>
<evidence type="ECO:0000313" key="3">
    <source>
        <dbReference type="Proteomes" id="UP000658514"/>
    </source>
</evidence>
<feature type="domain" description="Condensation" evidence="1">
    <location>
        <begin position="11"/>
        <end position="246"/>
    </location>
</feature>
<dbReference type="EMBL" id="JACJQH010000065">
    <property type="protein sequence ID" value="MBD2199685.1"/>
    <property type="molecule type" value="Genomic_DNA"/>
</dbReference>
<dbReference type="InterPro" id="IPR001242">
    <property type="entry name" value="Condensation_dom"/>
</dbReference>
<organism evidence="2 3">
    <name type="scientific">Calothrix parietina FACHB-288</name>
    <dbReference type="NCBI Taxonomy" id="2692896"/>
    <lineage>
        <taxon>Bacteria</taxon>
        <taxon>Bacillati</taxon>
        <taxon>Cyanobacteriota</taxon>
        <taxon>Cyanophyceae</taxon>
        <taxon>Nostocales</taxon>
        <taxon>Calotrichaceae</taxon>
        <taxon>Calothrix</taxon>
    </lineage>
</organism>
<sequence>MNITESLSIIQELLDRQLNYWKQQLAGANPLLELPTDRPRLAVQTYQSKNQSFILPSSLSDGLVKLCHQDEVTLYTRLLAAFVTLLYRYSKQEDIIIGSAIGEKNQVALRTNLSGNPSFQELLTRVNSVVSDAHKHQDLPLEKLLAELYPERSLSYHPLFQVLFRLENATEESTAHTAIFDLTLSMSEKDGVISGTWNYSTDLFDDATITRMMGHYQTLLAGAIANFKQPISQLPLLTVEETQQLLAQGNNSFSEYPEDKKLHPQGDGVFGHGEEITNAQCPKRRGGCPSPPTRGWSFPPLSINVFISYLRHR</sequence>
<dbReference type="Proteomes" id="UP000658514">
    <property type="component" value="Unassembled WGS sequence"/>
</dbReference>
<comment type="caution">
    <text evidence="2">The sequence shown here is derived from an EMBL/GenBank/DDBJ whole genome shotgun (WGS) entry which is preliminary data.</text>
</comment>
<evidence type="ECO:0000313" key="2">
    <source>
        <dbReference type="EMBL" id="MBD2199685.1"/>
    </source>
</evidence>
<dbReference type="Gene3D" id="3.30.559.30">
    <property type="entry name" value="Nonribosomal peptide synthetase, condensation domain"/>
    <property type="match status" value="1"/>
</dbReference>
<dbReference type="CDD" id="cd19531">
    <property type="entry name" value="LCL_NRPS-like"/>
    <property type="match status" value="1"/>
</dbReference>
<dbReference type="PANTHER" id="PTHR45398">
    <property type="match status" value="1"/>
</dbReference>
<proteinExistence type="predicted"/>
<dbReference type="Pfam" id="PF00668">
    <property type="entry name" value="Condensation"/>
    <property type="match status" value="1"/>
</dbReference>
<reference evidence="2 3" key="1">
    <citation type="journal article" date="2020" name="ISME J.">
        <title>Comparative genomics reveals insights into cyanobacterial evolution and habitat adaptation.</title>
        <authorList>
            <person name="Chen M.Y."/>
            <person name="Teng W.K."/>
            <person name="Zhao L."/>
            <person name="Hu C.X."/>
            <person name="Zhou Y.K."/>
            <person name="Han B.P."/>
            <person name="Song L.R."/>
            <person name="Shu W.S."/>
        </authorList>
    </citation>
    <scope>NUCLEOTIDE SEQUENCE [LARGE SCALE GENOMIC DNA]</scope>
    <source>
        <strain evidence="2 3">FACHB-288</strain>
    </source>
</reference>